<dbReference type="GO" id="GO:0005634">
    <property type="term" value="C:nucleus"/>
    <property type="evidence" value="ECO:0007669"/>
    <property type="project" value="UniProtKB-SubCell"/>
</dbReference>
<feature type="domain" description="C2H2-type" evidence="9">
    <location>
        <begin position="1090"/>
        <end position="1117"/>
    </location>
</feature>
<dbReference type="OMA" id="PQNIVIC"/>
<keyword evidence="11" id="KW-1185">Reference proteome</keyword>
<dbReference type="GO" id="GO:0000981">
    <property type="term" value="F:DNA-binding transcription factor activity, RNA polymerase II-specific"/>
    <property type="evidence" value="ECO:0007669"/>
    <property type="project" value="TreeGrafter"/>
</dbReference>
<feature type="domain" description="C2H2-type" evidence="9">
    <location>
        <begin position="123"/>
        <end position="151"/>
    </location>
</feature>
<feature type="domain" description="C2H2-type" evidence="9">
    <location>
        <begin position="532"/>
        <end position="559"/>
    </location>
</feature>
<dbReference type="EMBL" id="CAQQ02061049">
    <property type="status" value="NOT_ANNOTATED_CDS"/>
    <property type="molecule type" value="Genomic_DNA"/>
</dbReference>
<dbReference type="HOGENOM" id="CLU_243853_0_0_1"/>
<feature type="compositionally biased region" description="Polar residues" evidence="8">
    <location>
        <begin position="1195"/>
        <end position="1214"/>
    </location>
</feature>
<keyword evidence="3" id="KW-0677">Repeat</keyword>
<dbReference type="FunFam" id="3.30.160.60:FF:000100">
    <property type="entry name" value="Zinc finger 45-like"/>
    <property type="match status" value="1"/>
</dbReference>
<keyword evidence="5" id="KW-0862">Zinc</keyword>
<evidence type="ECO:0000256" key="1">
    <source>
        <dbReference type="ARBA" id="ARBA00004123"/>
    </source>
</evidence>
<dbReference type="STRING" id="36166.T1GUU9"/>
<organism evidence="10 11">
    <name type="scientific">Megaselia scalaris</name>
    <name type="common">Humpbacked fly</name>
    <name type="synonym">Phora scalaris</name>
    <dbReference type="NCBI Taxonomy" id="36166"/>
    <lineage>
        <taxon>Eukaryota</taxon>
        <taxon>Metazoa</taxon>
        <taxon>Ecdysozoa</taxon>
        <taxon>Arthropoda</taxon>
        <taxon>Hexapoda</taxon>
        <taxon>Insecta</taxon>
        <taxon>Pterygota</taxon>
        <taxon>Neoptera</taxon>
        <taxon>Endopterygota</taxon>
        <taxon>Diptera</taxon>
        <taxon>Brachycera</taxon>
        <taxon>Muscomorpha</taxon>
        <taxon>Platypezoidea</taxon>
        <taxon>Phoridae</taxon>
        <taxon>Megaseliini</taxon>
        <taxon>Megaselia</taxon>
    </lineage>
</organism>
<feature type="region of interest" description="Disordered" evidence="8">
    <location>
        <begin position="876"/>
        <end position="897"/>
    </location>
</feature>
<feature type="region of interest" description="Disordered" evidence="8">
    <location>
        <begin position="979"/>
        <end position="1028"/>
    </location>
</feature>
<dbReference type="EMBL" id="CAQQ02061052">
    <property type="status" value="NOT_ANNOTATED_CDS"/>
    <property type="molecule type" value="Genomic_DNA"/>
</dbReference>
<dbReference type="Pfam" id="PF00096">
    <property type="entry name" value="zf-C2H2"/>
    <property type="match status" value="5"/>
</dbReference>
<evidence type="ECO:0000259" key="9">
    <source>
        <dbReference type="PROSITE" id="PS50157"/>
    </source>
</evidence>
<name>T1GUU9_MEGSC</name>
<dbReference type="PROSITE" id="PS50157">
    <property type="entry name" value="ZINC_FINGER_C2H2_2"/>
    <property type="match status" value="10"/>
</dbReference>
<dbReference type="PROSITE" id="PS00028">
    <property type="entry name" value="ZINC_FINGER_C2H2_1"/>
    <property type="match status" value="2"/>
</dbReference>
<feature type="domain" description="C2H2-type" evidence="9">
    <location>
        <begin position="303"/>
        <end position="331"/>
    </location>
</feature>
<dbReference type="EMBL" id="CAQQ02061054">
    <property type="status" value="NOT_ANNOTATED_CDS"/>
    <property type="molecule type" value="Genomic_DNA"/>
</dbReference>
<feature type="region of interest" description="Disordered" evidence="8">
    <location>
        <begin position="1562"/>
        <end position="1612"/>
    </location>
</feature>
<evidence type="ECO:0000256" key="6">
    <source>
        <dbReference type="ARBA" id="ARBA00023242"/>
    </source>
</evidence>
<feature type="domain" description="C2H2-type" evidence="9">
    <location>
        <begin position="629"/>
        <end position="649"/>
    </location>
</feature>
<dbReference type="EMBL" id="CAQQ02061056">
    <property type="status" value="NOT_ANNOTATED_CDS"/>
    <property type="molecule type" value="Genomic_DNA"/>
</dbReference>
<keyword evidence="4 7" id="KW-0863">Zinc-finger</keyword>
<dbReference type="EMBL" id="CAQQ02061057">
    <property type="status" value="NOT_ANNOTATED_CDS"/>
    <property type="molecule type" value="Genomic_DNA"/>
</dbReference>
<feature type="domain" description="C2H2-type" evidence="9">
    <location>
        <begin position="1360"/>
        <end position="1387"/>
    </location>
</feature>
<dbReference type="EMBL" id="CAQQ02061051">
    <property type="status" value="NOT_ANNOTATED_CDS"/>
    <property type="molecule type" value="Genomic_DNA"/>
</dbReference>
<keyword evidence="6" id="KW-0539">Nucleus</keyword>
<dbReference type="PANTHER" id="PTHR24394:SF44">
    <property type="entry name" value="ZINC FINGER PROTEIN 271-LIKE"/>
    <property type="match status" value="1"/>
</dbReference>
<proteinExistence type="predicted"/>
<dbReference type="Gene3D" id="3.30.160.60">
    <property type="entry name" value="Classic Zinc Finger"/>
    <property type="match status" value="6"/>
</dbReference>
<evidence type="ECO:0000256" key="3">
    <source>
        <dbReference type="ARBA" id="ARBA00022737"/>
    </source>
</evidence>
<dbReference type="InterPro" id="IPR013087">
    <property type="entry name" value="Znf_C2H2_type"/>
</dbReference>
<dbReference type="EMBL" id="CAQQ02061055">
    <property type="status" value="NOT_ANNOTATED_CDS"/>
    <property type="molecule type" value="Genomic_DNA"/>
</dbReference>
<accession>T1GUU9</accession>
<feature type="compositionally biased region" description="Basic and acidic residues" evidence="8">
    <location>
        <begin position="1004"/>
        <end position="1022"/>
    </location>
</feature>
<feature type="compositionally biased region" description="Low complexity" evidence="8">
    <location>
        <begin position="1244"/>
        <end position="1282"/>
    </location>
</feature>
<feature type="domain" description="C2H2-type" evidence="9">
    <location>
        <begin position="500"/>
        <end position="530"/>
    </location>
</feature>
<evidence type="ECO:0000256" key="5">
    <source>
        <dbReference type="ARBA" id="ARBA00022833"/>
    </source>
</evidence>
<feature type="region of interest" description="Disordered" evidence="8">
    <location>
        <begin position="1194"/>
        <end position="1293"/>
    </location>
</feature>
<sequence>MPKPNLKSCNSLYPIWENNELYFTEFEEQVEVESTVATTTADAFYVAAADVVNEPLCDEELKTGRNKRRSSLHRKPQQKLAKINIKLEKSPNQFCCAECGKSYKHPGNLSRHIRLECDVPARYNCFVCGREFRQLSNLRRHVATLHRRFKPPKTEKTDYGDCNGCTTMAAIHFANFLGSTILNSSSSSVAAASSPSVSAILPQTAAASSATTTLATTISTSQPSTPSSSSSNPLLITATKLLQQQKKKPNQFNCTNCSFRMVIGAAEIKSDRFPCQVCGKSYLRKRHLQRHMRDECIGIPPRFSCELCPSKFRRKYHMVRHIQSKHSGTPQALQLAAVKEELNATNLSTSNVENYENDMAAAAALASFSNGSANGGGSTSGSISGNDSPNMFNDFRTYAGTMAAALYPTSDSPGQAMMGGIVVKDEPISPGKAAQKMEDDWKMKLNFQCEKVKPERQLRRQRMPTSIASSSYYTPNTTPQDSSSLLASLQHTLQQDQPRYTCNLCGKSYSSRGTLGRHCRYECPFTGTQKKFHCPHCNFHSKRKDNLKCHIITHLKKKEKYTIQKRKIPIILLITGRMSSSSSSMFSSNNNNNNNNNNHSPSPQHLLRDFWYELKFSDLFKFINSDGRYQCPRSQCQKSYKDASSLQRHISESIWKISVKSVSTINHKTEERKPSSVSTLNTIGLFDQSTDLEQRHICEACGKSYSYRKNLSRHIRYECGVEPNIACPKCPYVTKYKSSIRIGNETFFTAKQDKGEQTDMNEGDFELDDCLLESNNIVITQNKDGYVLHVQKLGNVTEEAVVAAAQAATGSEHTQITSVQELKPHLATLQTSHAIKLPSSECELINIKKAPQPQPLQPTASSTPITTATIIHQPTIQHQPTTQHIKRPNRDQEPSTTHQVFRGNIITTQSGTTTTVMTTADLKDDGKHEKYEITEIDLNAQNSASIISDLVKYAEIDDIELPDGTKIGFGIGPQEITTHHHHHHHIDTSTQGSGVEHVQQSELQAHEHQEHDHELHQQEHLHHQQQSEQVSGVVVSDVSVHETHQAPTITKSYTILQSRPIKHEQSTTYELSLSDSSLTQGDESNEQKLYVCRHCGKKYRWKSTLRRHENVECGGKEPCHPCPYCSYKAKQRGNLGVTEWVWREFLKVFVGGNFGITRIAGLTWTEWNARLAMPLVTSLREGKHPLLFPTDLTIEKQSNSSSKSTIHEQSTSSSPDRKSPGFYSPNNSGNCIPSNALTSTPAQNSSSSSSNSNNNNNSSNTNNQKLNNSGSNNTSNSNNNTSPLDGACSDNEQDAGTFDSKNASGLCNINNINLLSSLSAMSSFMNSAAVGGGGAPSSAHHSLGSGGNTSMLGGANSVGHPCPDCGRLYKLKSSLRNHQKWECGKEPQFKCPFCVYRAKQKMHIGRHMERMHKEKFMKLDEKIFAAAAEEAGVHLPPVLCIFRAHILKYLDFLVSDAGSEGMEAGKSKSVATSTPKDNARIRVRNWFMMADKNILEKENALKQKALTTPSSTPRILHKPNILRKVNISNNNKQNATKQLRSSQVVLEDDVNLTDFVVKIEQNVSPSPSSSPSSLVMNLEAENENSNDDDVDMNGDDIEDEEKSDSDGLFDID</sequence>
<reference evidence="10" key="2">
    <citation type="submission" date="2015-06" db="UniProtKB">
        <authorList>
            <consortium name="EnsemblMetazoa"/>
        </authorList>
    </citation>
    <scope>IDENTIFICATION</scope>
</reference>
<feature type="domain" description="C2H2-type" evidence="9">
    <location>
        <begin position="273"/>
        <end position="301"/>
    </location>
</feature>
<dbReference type="Proteomes" id="UP000015102">
    <property type="component" value="Unassembled WGS sequence"/>
</dbReference>
<keyword evidence="2" id="KW-0479">Metal-binding</keyword>
<evidence type="ECO:0000256" key="4">
    <source>
        <dbReference type="ARBA" id="ARBA00022771"/>
    </source>
</evidence>
<feature type="compositionally biased region" description="Polar residues" evidence="8">
    <location>
        <begin position="988"/>
        <end position="1001"/>
    </location>
</feature>
<feature type="domain" description="C2H2-type" evidence="9">
    <location>
        <begin position="696"/>
        <end position="723"/>
    </location>
</feature>
<dbReference type="PANTHER" id="PTHR24394">
    <property type="entry name" value="ZINC FINGER PROTEIN"/>
    <property type="match status" value="1"/>
</dbReference>
<dbReference type="SMART" id="SM00355">
    <property type="entry name" value="ZnF_C2H2"/>
    <property type="match status" value="11"/>
</dbReference>
<feature type="compositionally biased region" description="Low complexity" evidence="8">
    <location>
        <begin position="1564"/>
        <end position="1573"/>
    </location>
</feature>
<evidence type="ECO:0000313" key="11">
    <source>
        <dbReference type="Proteomes" id="UP000015102"/>
    </source>
</evidence>
<feature type="compositionally biased region" description="Acidic residues" evidence="8">
    <location>
        <begin position="1580"/>
        <end position="1612"/>
    </location>
</feature>
<evidence type="ECO:0000256" key="8">
    <source>
        <dbReference type="SAM" id="MobiDB-lite"/>
    </source>
</evidence>
<dbReference type="EnsemblMetazoa" id="MESCA007520-RA">
    <property type="protein sequence ID" value="MESCA007520-PA"/>
    <property type="gene ID" value="MESCA007520"/>
</dbReference>
<feature type="compositionally biased region" description="Polar residues" evidence="8">
    <location>
        <begin position="1224"/>
        <end position="1243"/>
    </location>
</feature>
<dbReference type="SUPFAM" id="SSF57667">
    <property type="entry name" value="beta-beta-alpha zinc fingers"/>
    <property type="match status" value="4"/>
</dbReference>
<reference evidence="11" key="1">
    <citation type="submission" date="2013-02" db="EMBL/GenBank/DDBJ databases">
        <authorList>
            <person name="Hughes D."/>
        </authorList>
    </citation>
    <scope>NUCLEOTIDE SEQUENCE</scope>
    <source>
        <strain>Durham</strain>
        <strain evidence="11">NC isolate 2 -- Noor lab</strain>
    </source>
</reference>
<evidence type="ECO:0000313" key="10">
    <source>
        <dbReference type="EnsemblMetazoa" id="MESCA007520-PA"/>
    </source>
</evidence>
<dbReference type="EMBL" id="CAQQ02061050">
    <property type="status" value="NOT_ANNOTATED_CDS"/>
    <property type="molecule type" value="Genomic_DNA"/>
</dbReference>
<evidence type="ECO:0000256" key="7">
    <source>
        <dbReference type="PROSITE-ProRule" id="PRU00042"/>
    </source>
</evidence>
<dbReference type="GO" id="GO:0008270">
    <property type="term" value="F:zinc ion binding"/>
    <property type="evidence" value="ECO:0007669"/>
    <property type="project" value="UniProtKB-KW"/>
</dbReference>
<dbReference type="EMBL" id="CAQQ02061048">
    <property type="status" value="NOT_ANNOTATED_CDS"/>
    <property type="molecule type" value="Genomic_DNA"/>
</dbReference>
<feature type="domain" description="C2H2-type" evidence="9">
    <location>
        <begin position="94"/>
        <end position="115"/>
    </location>
</feature>
<dbReference type="EMBL" id="CAQQ02061053">
    <property type="status" value="NOT_ANNOTATED_CDS"/>
    <property type="molecule type" value="Genomic_DNA"/>
</dbReference>
<dbReference type="InterPro" id="IPR036236">
    <property type="entry name" value="Znf_C2H2_sf"/>
</dbReference>
<comment type="subcellular location">
    <subcellularLocation>
        <location evidence="1">Nucleus</location>
    </subcellularLocation>
</comment>
<evidence type="ECO:0000256" key="2">
    <source>
        <dbReference type="ARBA" id="ARBA00022723"/>
    </source>
</evidence>
<protein>
    <recommendedName>
        <fullName evidence="9">C2H2-type domain-containing protein</fullName>
    </recommendedName>
</protein>